<dbReference type="AlphaFoldDB" id="A0A918BAG8"/>
<reference evidence="1" key="2">
    <citation type="submission" date="2020-09" db="EMBL/GenBank/DDBJ databases">
        <authorList>
            <person name="Sun Q."/>
            <person name="Ohkuma M."/>
        </authorList>
    </citation>
    <scope>NUCLEOTIDE SEQUENCE</scope>
    <source>
        <strain evidence="1">JCM 3131</strain>
    </source>
</reference>
<dbReference type="Proteomes" id="UP000620156">
    <property type="component" value="Unassembled WGS sequence"/>
</dbReference>
<evidence type="ECO:0008006" key="3">
    <source>
        <dbReference type="Google" id="ProtNLM"/>
    </source>
</evidence>
<dbReference type="EMBL" id="BMQK01000003">
    <property type="protein sequence ID" value="GGQ52740.1"/>
    <property type="molecule type" value="Genomic_DNA"/>
</dbReference>
<dbReference type="RefSeq" id="WP_189216566.1">
    <property type="nucleotide sequence ID" value="NZ_BMQK01000003.1"/>
</dbReference>
<evidence type="ECO:0000313" key="1">
    <source>
        <dbReference type="EMBL" id="GGQ52740.1"/>
    </source>
</evidence>
<name>A0A918BAG8_9ACTN</name>
<organism evidence="1 2">
    <name type="scientific">Streptomyces ruber</name>
    <dbReference type="NCBI Taxonomy" id="83378"/>
    <lineage>
        <taxon>Bacteria</taxon>
        <taxon>Bacillati</taxon>
        <taxon>Actinomycetota</taxon>
        <taxon>Actinomycetes</taxon>
        <taxon>Kitasatosporales</taxon>
        <taxon>Streptomycetaceae</taxon>
        <taxon>Streptomyces</taxon>
    </lineage>
</organism>
<sequence length="208" mass="22471">MYRIDAVPPARAAKAGDRARAVVREHRAWVRARRNARRVFRDDLGLRPGARLQDVVDAVSAARGRPLTLLRTELMPPGVSGFVVEGRTQDTIVVTATVSARLAVHISLHELRHLVPTASGGVHGPSVAGHGAFGPDTLRNLTTELSTLPPAVVDEVLGGPARMRSAYDDAEERDCELFATIVLPMLDLSDGTRSTSRVVTAFSNRRSL</sequence>
<comment type="caution">
    <text evidence="1">The sequence shown here is derived from an EMBL/GenBank/DDBJ whole genome shotgun (WGS) entry which is preliminary data.</text>
</comment>
<protein>
    <recommendedName>
        <fullName evidence="3">Toxin-antitoxin system, toxin component</fullName>
    </recommendedName>
</protein>
<reference evidence="1" key="1">
    <citation type="journal article" date="2014" name="Int. J. Syst. Evol. Microbiol.">
        <title>Complete genome sequence of Corynebacterium casei LMG S-19264T (=DSM 44701T), isolated from a smear-ripened cheese.</title>
        <authorList>
            <consortium name="US DOE Joint Genome Institute (JGI-PGF)"/>
            <person name="Walter F."/>
            <person name="Albersmeier A."/>
            <person name="Kalinowski J."/>
            <person name="Ruckert C."/>
        </authorList>
    </citation>
    <scope>NUCLEOTIDE SEQUENCE</scope>
    <source>
        <strain evidence="1">JCM 3131</strain>
    </source>
</reference>
<gene>
    <name evidence="1" type="ORF">GCM10010145_22780</name>
</gene>
<evidence type="ECO:0000313" key="2">
    <source>
        <dbReference type="Proteomes" id="UP000620156"/>
    </source>
</evidence>
<keyword evidence="2" id="KW-1185">Reference proteome</keyword>
<proteinExistence type="predicted"/>
<accession>A0A918BAG8</accession>